<dbReference type="SUPFAM" id="SSF89550">
    <property type="entry name" value="PHP domain-like"/>
    <property type="match status" value="1"/>
</dbReference>
<dbReference type="EMBL" id="CP042467">
    <property type="protein sequence ID" value="QED28597.1"/>
    <property type="molecule type" value="Genomic_DNA"/>
</dbReference>
<organism evidence="10 11">
    <name type="scientific">Microvenator marinus</name>
    <dbReference type="NCBI Taxonomy" id="2600177"/>
    <lineage>
        <taxon>Bacteria</taxon>
        <taxon>Deltaproteobacteria</taxon>
        <taxon>Bradymonadales</taxon>
        <taxon>Microvenatoraceae</taxon>
        <taxon>Microvenator</taxon>
    </lineage>
</organism>
<keyword evidence="6" id="KW-0235">DNA replication</keyword>
<comment type="subcellular location">
    <subcellularLocation>
        <location evidence="1">Cytoplasm</location>
    </subcellularLocation>
</comment>
<dbReference type="PANTHER" id="PTHR32294">
    <property type="entry name" value="DNA POLYMERASE III SUBUNIT ALPHA"/>
    <property type="match status" value="1"/>
</dbReference>
<dbReference type="GO" id="GO:0008408">
    <property type="term" value="F:3'-5' exonuclease activity"/>
    <property type="evidence" value="ECO:0007669"/>
    <property type="project" value="InterPro"/>
</dbReference>
<dbReference type="PANTHER" id="PTHR32294:SF0">
    <property type="entry name" value="DNA POLYMERASE III SUBUNIT ALPHA"/>
    <property type="match status" value="1"/>
</dbReference>
<dbReference type="InterPro" id="IPR004805">
    <property type="entry name" value="DnaE2/DnaE/PolC"/>
</dbReference>
<evidence type="ECO:0000256" key="5">
    <source>
        <dbReference type="ARBA" id="ARBA00022695"/>
    </source>
</evidence>
<dbReference type="EC" id="2.7.7.7" evidence="2"/>
<dbReference type="InterPro" id="IPR041931">
    <property type="entry name" value="DNA_pol3_alpha_thumb_dom"/>
</dbReference>
<dbReference type="InterPro" id="IPR040982">
    <property type="entry name" value="DNA_pol3_finger"/>
</dbReference>
<dbReference type="InterPro" id="IPR029460">
    <property type="entry name" value="DNAPol_HHH"/>
</dbReference>
<dbReference type="OrthoDB" id="9803237at2"/>
<dbReference type="Pfam" id="PF14579">
    <property type="entry name" value="HHH_6"/>
    <property type="match status" value="1"/>
</dbReference>
<dbReference type="InterPro" id="IPR003141">
    <property type="entry name" value="Pol/His_phosphatase_N"/>
</dbReference>
<proteinExistence type="predicted"/>
<evidence type="ECO:0000256" key="7">
    <source>
        <dbReference type="ARBA" id="ARBA00022932"/>
    </source>
</evidence>
<evidence type="ECO:0000313" key="11">
    <source>
        <dbReference type="Proteomes" id="UP000321595"/>
    </source>
</evidence>
<dbReference type="GO" id="GO:0005737">
    <property type="term" value="C:cytoplasm"/>
    <property type="evidence" value="ECO:0007669"/>
    <property type="project" value="UniProtKB-SubCell"/>
</dbReference>
<dbReference type="Gene3D" id="2.40.50.140">
    <property type="entry name" value="Nucleic acid-binding proteins"/>
    <property type="match status" value="1"/>
</dbReference>
<dbReference type="Pfam" id="PF17657">
    <property type="entry name" value="DNA_pol3_finger"/>
    <property type="match status" value="1"/>
</dbReference>
<dbReference type="Pfam" id="PF02811">
    <property type="entry name" value="PHP"/>
    <property type="match status" value="1"/>
</dbReference>
<evidence type="ECO:0000256" key="6">
    <source>
        <dbReference type="ARBA" id="ARBA00022705"/>
    </source>
</evidence>
<comment type="catalytic activity">
    <reaction evidence="8">
        <text>DNA(n) + a 2'-deoxyribonucleoside 5'-triphosphate = DNA(n+1) + diphosphate</text>
        <dbReference type="Rhea" id="RHEA:22508"/>
        <dbReference type="Rhea" id="RHEA-COMP:17339"/>
        <dbReference type="Rhea" id="RHEA-COMP:17340"/>
        <dbReference type="ChEBI" id="CHEBI:33019"/>
        <dbReference type="ChEBI" id="CHEBI:61560"/>
        <dbReference type="ChEBI" id="CHEBI:173112"/>
        <dbReference type="EC" id="2.7.7.7"/>
    </reaction>
</comment>
<dbReference type="NCBIfam" id="NF004226">
    <property type="entry name" value="PRK05673.1"/>
    <property type="match status" value="1"/>
</dbReference>
<dbReference type="InterPro" id="IPR004013">
    <property type="entry name" value="PHP_dom"/>
</dbReference>
<keyword evidence="5 10" id="KW-0548">Nucleotidyltransferase</keyword>
<dbReference type="GO" id="GO:0003887">
    <property type="term" value="F:DNA-directed DNA polymerase activity"/>
    <property type="evidence" value="ECO:0007669"/>
    <property type="project" value="UniProtKB-KW"/>
</dbReference>
<dbReference type="InterPro" id="IPR004365">
    <property type="entry name" value="NA-bd_OB_tRNA"/>
</dbReference>
<evidence type="ECO:0000256" key="2">
    <source>
        <dbReference type="ARBA" id="ARBA00012417"/>
    </source>
</evidence>
<dbReference type="Gene3D" id="1.10.150.870">
    <property type="match status" value="1"/>
</dbReference>
<gene>
    <name evidence="10" type="primary">dnaE</name>
    <name evidence="10" type="ORF">FRD01_15415</name>
</gene>
<protein>
    <recommendedName>
        <fullName evidence="3">DNA polymerase III subunit alpha</fullName>
        <ecNumber evidence="2">2.7.7.7</ecNumber>
    </recommendedName>
</protein>
<dbReference type="InterPro" id="IPR011708">
    <property type="entry name" value="DNA_pol3_alpha_NTPase_dom"/>
</dbReference>
<dbReference type="CDD" id="cd12113">
    <property type="entry name" value="PHP_PolIIIA_DnaE3"/>
    <property type="match status" value="1"/>
</dbReference>
<sequence length="1186" mass="132661">MSQFVHLHVHTQYSLLDGALRIPDLMSKVKEMGMGAVAMTDHGNLYGAVDFQKAAKKKGLKSIIGCEMYVTLQPYTESTDPKSYHLTVLAQNLKGYKNLMLLNSYGWLYGLHERTNTPRIDFELLSQHHEGLIVLSGDLGGEVNQQILRGELAQARETATKYRDLLGPDHYYLELMDNALDEQRKCNEELIQIGEELGIPLVATSDCHYLNREDARAHAVLMCIQLGKSVDLERVLEHGVDQLYVRSPDEMIQAFSHVPEAISNTVKIAEMCDLEIPLGQVFLPQYDVPEEFLKSGEITDIKVGIREYFKFISREGLQARFDEFSSIGKAVDEDEYRERLEVELDVICNMDFPGYFLIVWDFINWAKENGIPVGPGRGSGAGSLVAYAMSITDIDPIPYELLFERFLNPERVSMPDFDIDFCMNRRLEVIQYVTEKYGQHNVGQIITYGQLKARACIRDVGRALNFSFGETDRIAKLVPEELGISLEDALKKEPRLQEMCDAEPAVKDLFDIALSLENLNRQAGIHAAGVVISEGVLWDYVPICRGANGEIVTQFAKNEVEEAGLVKFDFLGLKTLTVVDDAVRLINHQRGIRGEEPFDIRTIPLDDPSVYKLISAGNTTGVFQLESSGFQELLIKLKPDCFEDIVAAVALYRPGPLGSGMVDDFVDRKHGRKRVEYPHPWLEETLKPTYGVMVYQEQVMRTAQVMAGYTLGGADILRRAMGKKKPEEMAKQKAIFIEGAEKLEVETRKAEEIFELMEFFAGYGFNKSHSAAYALITYQTAYLKCHYEVEFMAALMTNDRDNTDKIVRFINEAKGMGIDVLPPDVNESGLDFGVVEGKIRFGLGAIKGVGAAVIETIVETRNEGGRFKNIFDFCARVDSKKLNKRTLETLVRCGAFDSVGPHDGSLYIGDIALARAQMVAVIDQAVDQGSKAQHDKAVGQSSLFGMMAPAAQETFLEVSFPDVPALSDTEILDSEKTLLGFYVTGHPLDRFDREVGLYGVTAAAQIVQYGNNRDTVAVAGVITEYRERPLKSGNGRMAFLQFEDKSGAVEVLVFASVFAEYEETIKSGQPLLVKGSVFEDGDGDAKQRKVRAESFVQMAEARRERVTKVKLEINVSEVKNGELEKVQQLLRDHAGTCQTSLAMCLDREHGQGRVELSLSEQFWVDPTDEFLMNVERVFRRSIVTMA</sequence>
<feature type="domain" description="Polymerase/histidinol phosphatase N-terminal" evidence="9">
    <location>
        <begin position="5"/>
        <end position="72"/>
    </location>
</feature>
<keyword evidence="7" id="KW-0239">DNA-directed DNA polymerase</keyword>
<keyword evidence="4 10" id="KW-0808">Transferase</keyword>
<dbReference type="NCBIfam" id="NF005298">
    <property type="entry name" value="PRK06826.1"/>
    <property type="match status" value="1"/>
</dbReference>
<dbReference type="RefSeq" id="WP_146961168.1">
    <property type="nucleotide sequence ID" value="NZ_CP042467.1"/>
</dbReference>
<dbReference type="SMART" id="SM00481">
    <property type="entry name" value="POLIIIAc"/>
    <property type="match status" value="1"/>
</dbReference>
<reference evidence="10 11" key="1">
    <citation type="submission" date="2019-08" db="EMBL/GenBank/DDBJ databases">
        <authorList>
            <person name="Liang Q."/>
        </authorList>
    </citation>
    <scope>NUCLEOTIDE SEQUENCE [LARGE SCALE GENOMIC DNA]</scope>
    <source>
        <strain evidence="10 11">V1718</strain>
    </source>
</reference>
<accession>A0A5B8XTY8</accession>
<dbReference type="CDD" id="cd04485">
    <property type="entry name" value="DnaE_OBF"/>
    <property type="match status" value="1"/>
</dbReference>
<evidence type="ECO:0000256" key="1">
    <source>
        <dbReference type="ARBA" id="ARBA00004496"/>
    </source>
</evidence>
<dbReference type="Gene3D" id="1.10.10.1600">
    <property type="entry name" value="Bacterial DNA polymerase III alpha subunit, thumb domain"/>
    <property type="match status" value="1"/>
</dbReference>
<dbReference type="InterPro" id="IPR016195">
    <property type="entry name" value="Pol/histidinol_Pase-like"/>
</dbReference>
<name>A0A5B8XTY8_9DELT</name>
<dbReference type="Proteomes" id="UP000321595">
    <property type="component" value="Chromosome"/>
</dbReference>
<dbReference type="NCBIfam" id="TIGR00594">
    <property type="entry name" value="polc"/>
    <property type="match status" value="1"/>
</dbReference>
<dbReference type="InterPro" id="IPR012340">
    <property type="entry name" value="NA-bd_OB-fold"/>
</dbReference>
<dbReference type="AlphaFoldDB" id="A0A5B8XTY8"/>
<evidence type="ECO:0000259" key="9">
    <source>
        <dbReference type="SMART" id="SM00481"/>
    </source>
</evidence>
<keyword evidence="11" id="KW-1185">Reference proteome</keyword>
<evidence type="ECO:0000256" key="4">
    <source>
        <dbReference type="ARBA" id="ARBA00022679"/>
    </source>
</evidence>
<evidence type="ECO:0000256" key="3">
    <source>
        <dbReference type="ARBA" id="ARBA00019114"/>
    </source>
</evidence>
<dbReference type="GO" id="GO:0003676">
    <property type="term" value="F:nucleic acid binding"/>
    <property type="evidence" value="ECO:0007669"/>
    <property type="project" value="InterPro"/>
</dbReference>
<dbReference type="Pfam" id="PF01336">
    <property type="entry name" value="tRNA_anti-codon"/>
    <property type="match status" value="1"/>
</dbReference>
<dbReference type="GO" id="GO:0006260">
    <property type="term" value="P:DNA replication"/>
    <property type="evidence" value="ECO:0007669"/>
    <property type="project" value="UniProtKB-KW"/>
</dbReference>
<evidence type="ECO:0000313" key="10">
    <source>
        <dbReference type="EMBL" id="QED28597.1"/>
    </source>
</evidence>
<dbReference type="Gene3D" id="3.20.20.140">
    <property type="entry name" value="Metal-dependent hydrolases"/>
    <property type="match status" value="1"/>
</dbReference>
<dbReference type="KEGG" id="bbae:FRD01_15415"/>
<evidence type="ECO:0000256" key="8">
    <source>
        <dbReference type="ARBA" id="ARBA00049244"/>
    </source>
</evidence>
<dbReference type="Pfam" id="PF07733">
    <property type="entry name" value="DNA_pol3_alpha"/>
    <property type="match status" value="1"/>
</dbReference>